<reference evidence="1 2" key="1">
    <citation type="journal article" date="2021" name="Commun. Biol.">
        <title>Genomic insights into the host specific adaptation of the Pneumocystis genus.</title>
        <authorList>
            <person name="Cisse O.H."/>
            <person name="Ma L."/>
            <person name="Dekker J.P."/>
            <person name="Khil P.P."/>
            <person name="Youn J.-H."/>
            <person name="Brenchley J.M."/>
            <person name="Blair R."/>
            <person name="Pahar B."/>
            <person name="Chabe M."/>
            <person name="Van Rompay K.K.A."/>
            <person name="Keesler R."/>
            <person name="Sukura A."/>
            <person name="Hirsch V."/>
            <person name="Kutty G."/>
            <person name="Liu Y."/>
            <person name="Peng L."/>
            <person name="Chen J."/>
            <person name="Song J."/>
            <person name="Weissenbacher-Lang C."/>
            <person name="Xu J."/>
            <person name="Upham N.S."/>
            <person name="Stajich J.E."/>
            <person name="Cuomo C.A."/>
            <person name="Cushion M.T."/>
            <person name="Kovacs J.A."/>
        </authorList>
    </citation>
    <scope>NUCLEOTIDE SEQUENCE [LARGE SCALE GENOMIC DNA]</scope>
    <source>
        <strain evidence="1 2">RABM</strain>
    </source>
</reference>
<gene>
    <name evidence="1" type="ORF">PORY_001767</name>
</gene>
<proteinExistence type="predicted"/>
<evidence type="ECO:0000313" key="1">
    <source>
        <dbReference type="EMBL" id="KAG4304714.1"/>
    </source>
</evidence>
<name>A0ACB7CHH5_9ASCO</name>
<accession>A0ACB7CHH5</accession>
<dbReference type="Proteomes" id="UP000768646">
    <property type="component" value="Unassembled WGS sequence"/>
</dbReference>
<evidence type="ECO:0000313" key="2">
    <source>
        <dbReference type="Proteomes" id="UP000768646"/>
    </source>
</evidence>
<organism evidence="1 2">
    <name type="scientific">Pneumocystis oryctolagi</name>
    <dbReference type="NCBI Taxonomy" id="42067"/>
    <lineage>
        <taxon>Eukaryota</taxon>
        <taxon>Fungi</taxon>
        <taxon>Dikarya</taxon>
        <taxon>Ascomycota</taxon>
        <taxon>Taphrinomycotina</taxon>
        <taxon>Pneumocystomycetes</taxon>
        <taxon>Pneumocystaceae</taxon>
        <taxon>Pneumocystis</taxon>
    </lineage>
</organism>
<protein>
    <submittedName>
        <fullName evidence="1">Uncharacterized protein</fullName>
    </submittedName>
</protein>
<keyword evidence="2" id="KW-1185">Reference proteome</keyword>
<dbReference type="EMBL" id="JABTEG010000006">
    <property type="protein sequence ID" value="KAG4304714.1"/>
    <property type="molecule type" value="Genomic_DNA"/>
</dbReference>
<comment type="caution">
    <text evidence="1">The sequence shown here is derived from an EMBL/GenBank/DDBJ whole genome shotgun (WGS) entry which is preliminary data.</text>
</comment>
<sequence>MKQFNIQTCIYAKNNTSFFDIKFFPQKTTQNEDIFAIAGNKTIIIAKTNGSQISILSTYHDLNEKENLCCCTWSIEENTNKPLLCAAGASGVIKVIDIDSGKILKALKGHGDEILDIKVSPINSSIIATASFDHTVRIWSLVEKDTTQPTLVLCGGEGGHEERVLTIAFHHSAHYILSGGMDNSIKMWTVPNFSKTNTSKISYKSKDNMISLPYPHFSTTAIHTNYVDCVEFYGDLVFSKSAEEGRIILWKIIGFDSNLDPPPPECAPTTHEWSETRSSFGSGLQKLLQFLVLDCNPWYIALLFSQGIPRVRTQIHQA</sequence>